<feature type="region of interest" description="Disordered" evidence="7">
    <location>
        <begin position="558"/>
        <end position="585"/>
    </location>
</feature>
<evidence type="ECO:0000256" key="4">
    <source>
        <dbReference type="ARBA" id="ARBA00022840"/>
    </source>
</evidence>
<dbReference type="OrthoDB" id="5337378at2759"/>
<feature type="region of interest" description="Disordered" evidence="7">
    <location>
        <begin position="133"/>
        <end position="188"/>
    </location>
</feature>
<dbReference type="Pfam" id="PF00069">
    <property type="entry name" value="Pkinase"/>
    <property type="match status" value="1"/>
</dbReference>
<comment type="similarity">
    <text evidence="5">Belongs to the protein kinase superfamily. Ser/Thr protein kinase family. GCN2 subfamily.</text>
</comment>
<feature type="region of interest" description="Disordered" evidence="7">
    <location>
        <begin position="355"/>
        <end position="377"/>
    </location>
</feature>
<feature type="compositionally biased region" description="Pro residues" evidence="7">
    <location>
        <begin position="294"/>
        <end position="308"/>
    </location>
</feature>
<dbReference type="PROSITE" id="PS00108">
    <property type="entry name" value="PROTEIN_KINASE_ST"/>
    <property type="match status" value="1"/>
</dbReference>
<dbReference type="InterPro" id="IPR050339">
    <property type="entry name" value="CC_SR_Kinase"/>
</dbReference>
<gene>
    <name evidence="9" type="ORF">OE88DRAFT_1805907</name>
</gene>
<dbReference type="SMART" id="SM00220">
    <property type="entry name" value="S_TKc"/>
    <property type="match status" value="1"/>
</dbReference>
<feature type="compositionally biased region" description="Polar residues" evidence="7">
    <location>
        <begin position="1"/>
        <end position="10"/>
    </location>
</feature>
<feature type="compositionally biased region" description="Low complexity" evidence="7">
    <location>
        <begin position="611"/>
        <end position="625"/>
    </location>
</feature>
<keyword evidence="10" id="KW-1185">Reference proteome</keyword>
<feature type="compositionally biased region" description="Acidic residues" evidence="7">
    <location>
        <begin position="568"/>
        <end position="578"/>
    </location>
</feature>
<dbReference type="PROSITE" id="PS00107">
    <property type="entry name" value="PROTEIN_KINASE_ATP"/>
    <property type="match status" value="1"/>
</dbReference>
<evidence type="ECO:0000256" key="6">
    <source>
        <dbReference type="PROSITE-ProRule" id="PRU10141"/>
    </source>
</evidence>
<accession>A0A5C3NDL0</accession>
<dbReference type="GO" id="GO:0005634">
    <property type="term" value="C:nucleus"/>
    <property type="evidence" value="ECO:0007669"/>
    <property type="project" value="TreeGrafter"/>
</dbReference>
<feature type="region of interest" description="Disordered" evidence="7">
    <location>
        <begin position="501"/>
        <end position="520"/>
    </location>
</feature>
<feature type="region of interest" description="Disordered" evidence="7">
    <location>
        <begin position="398"/>
        <end position="433"/>
    </location>
</feature>
<evidence type="ECO:0000313" key="9">
    <source>
        <dbReference type="EMBL" id="TFK54108.1"/>
    </source>
</evidence>
<evidence type="ECO:0000256" key="7">
    <source>
        <dbReference type="SAM" id="MobiDB-lite"/>
    </source>
</evidence>
<reference evidence="9 10" key="1">
    <citation type="journal article" date="2019" name="Nat. Ecol. Evol.">
        <title>Megaphylogeny resolves global patterns of mushroom evolution.</title>
        <authorList>
            <person name="Varga T."/>
            <person name="Krizsan K."/>
            <person name="Foldi C."/>
            <person name="Dima B."/>
            <person name="Sanchez-Garcia M."/>
            <person name="Sanchez-Ramirez S."/>
            <person name="Szollosi G.J."/>
            <person name="Szarkandi J.G."/>
            <person name="Papp V."/>
            <person name="Albert L."/>
            <person name="Andreopoulos W."/>
            <person name="Angelini C."/>
            <person name="Antonin V."/>
            <person name="Barry K.W."/>
            <person name="Bougher N.L."/>
            <person name="Buchanan P."/>
            <person name="Buyck B."/>
            <person name="Bense V."/>
            <person name="Catcheside P."/>
            <person name="Chovatia M."/>
            <person name="Cooper J."/>
            <person name="Damon W."/>
            <person name="Desjardin D."/>
            <person name="Finy P."/>
            <person name="Geml J."/>
            <person name="Haridas S."/>
            <person name="Hughes K."/>
            <person name="Justo A."/>
            <person name="Karasinski D."/>
            <person name="Kautmanova I."/>
            <person name="Kiss B."/>
            <person name="Kocsube S."/>
            <person name="Kotiranta H."/>
            <person name="LaButti K.M."/>
            <person name="Lechner B.E."/>
            <person name="Liimatainen K."/>
            <person name="Lipzen A."/>
            <person name="Lukacs Z."/>
            <person name="Mihaltcheva S."/>
            <person name="Morgado L.N."/>
            <person name="Niskanen T."/>
            <person name="Noordeloos M.E."/>
            <person name="Ohm R.A."/>
            <person name="Ortiz-Santana B."/>
            <person name="Ovrebo C."/>
            <person name="Racz N."/>
            <person name="Riley R."/>
            <person name="Savchenko A."/>
            <person name="Shiryaev A."/>
            <person name="Soop K."/>
            <person name="Spirin V."/>
            <person name="Szebenyi C."/>
            <person name="Tomsovsky M."/>
            <person name="Tulloss R.E."/>
            <person name="Uehling J."/>
            <person name="Grigoriev I.V."/>
            <person name="Vagvolgyi C."/>
            <person name="Papp T."/>
            <person name="Martin F.M."/>
            <person name="Miettinen O."/>
            <person name="Hibbett D.S."/>
            <person name="Nagy L.G."/>
        </authorList>
    </citation>
    <scope>NUCLEOTIDE SEQUENCE [LARGE SCALE GENOMIC DNA]</scope>
    <source>
        <strain evidence="9 10">OMC1185</strain>
    </source>
</reference>
<evidence type="ECO:0000256" key="1">
    <source>
        <dbReference type="ARBA" id="ARBA00022679"/>
    </source>
</evidence>
<keyword evidence="2 6" id="KW-0547">Nucleotide-binding</keyword>
<feature type="region of interest" description="Disordered" evidence="7">
    <location>
        <begin position="611"/>
        <end position="672"/>
    </location>
</feature>
<dbReference type="STRING" id="5364.A0A5C3NDL0"/>
<dbReference type="PANTHER" id="PTHR11042">
    <property type="entry name" value="EUKARYOTIC TRANSLATION INITIATION FACTOR 2-ALPHA KINASE EIF2-ALPHA KINASE -RELATED"/>
    <property type="match status" value="1"/>
</dbReference>
<dbReference type="EMBL" id="ML213506">
    <property type="protein sequence ID" value="TFK54108.1"/>
    <property type="molecule type" value="Genomic_DNA"/>
</dbReference>
<dbReference type="GO" id="GO:0005737">
    <property type="term" value="C:cytoplasm"/>
    <property type="evidence" value="ECO:0007669"/>
    <property type="project" value="TreeGrafter"/>
</dbReference>
<dbReference type="GO" id="GO:0004672">
    <property type="term" value="F:protein kinase activity"/>
    <property type="evidence" value="ECO:0007669"/>
    <property type="project" value="InterPro"/>
</dbReference>
<dbReference type="InterPro" id="IPR000719">
    <property type="entry name" value="Prot_kinase_dom"/>
</dbReference>
<evidence type="ECO:0000256" key="5">
    <source>
        <dbReference type="ARBA" id="ARBA00037982"/>
    </source>
</evidence>
<feature type="compositionally biased region" description="Low complexity" evidence="7">
    <location>
        <begin position="656"/>
        <end position="672"/>
    </location>
</feature>
<dbReference type="Gene3D" id="3.30.200.20">
    <property type="entry name" value="Phosphorylase Kinase, domain 1"/>
    <property type="match status" value="1"/>
</dbReference>
<dbReference type="GO" id="GO:0005524">
    <property type="term" value="F:ATP binding"/>
    <property type="evidence" value="ECO:0007669"/>
    <property type="project" value="UniProtKB-UniRule"/>
</dbReference>
<dbReference type="Proteomes" id="UP000305948">
    <property type="component" value="Unassembled WGS sequence"/>
</dbReference>
<feature type="compositionally biased region" description="Basic residues" evidence="7">
    <location>
        <begin position="229"/>
        <end position="239"/>
    </location>
</feature>
<evidence type="ECO:0000256" key="3">
    <source>
        <dbReference type="ARBA" id="ARBA00022777"/>
    </source>
</evidence>
<name>A0A5C3NDL0_9AGAM</name>
<keyword evidence="1" id="KW-0808">Transferase</keyword>
<sequence>MPATPMSSYSRRTRDHVLSPACASERPLRTPPRLLFSPQNHGDDAMDTDDLFSPYHSSVADFSPSTGLTPDASPLPKSKRLSTMGPPSYPYVPSTQALRTPAKDALVRPALSSRHLNTSPPARPATIKKTLAKANAKTNNPLRRQTMPAPSFTLRTPQSKEAPPVKSTMRPRVSGLDASSDSDGEVGPLDDDGATLFFGGGFSSKKPVNAFAMDDEEMLNASFVTTRRIRSPKRTHHALKSAGPKQQLFPIQSFKPDRTSTVFASRHRPRSDSSSSSSEIGSPVKRPRALGAMGPPPLPAAPLPPRPPFRTTSSATLFFGGSAIAPEDPDFGLDALCDAHLHNPARQPIITTLSHEEEMSPTTRFSSPPHPPEDDGEWDYDEELSFEGNSSLAFNAVNESPEKEPLPKKFKPRDSGVAFSDEDGGSGFASVPPIPSLSSSTIHSHSSGDEALVTPILPGLTSGWPGVPHVSIAYGEDNEEMDPGRDVDMFILKTLAAGTKEDNTTKKAPGTPVKKMKTAHIVGRERPWQSAVAHKISGNAGLGFGGGLGAPRKSMPAVFAPRGNGIEDGGDSEEEGDADVSPTLGREAKYEGFGLGRPNVRPLVKPGWLSRRSSSGAFSSGSDASLGTPTRLKGKDAVLAPPRIRTQFLTAPETALNSASTTSSGPSSASLNSPTVAAVARFGAARPHGTLDQRPHLRRRTTSHLGENTPVNSPFNLASKAAPPASRIPRQSAPVHRQRQQTAPSPASGQPGRFVREFLELEEIGRGEFGRVVKVRARRGTSQSAYAVKISKRLEGVKQRVRLREEADILKHLSVAANGRHPNVLAYIDSWEEDEQLFIQTELCENGSFAHFLWEYGRVFPRLEEARVWKIVVELSNGLRFIHDHGVIHLDLKPANILVTGEGRFKICDFGMASIWPRPANALGGAFEREGDKVYLAPEVLQGRYGKAADIFSLGMTLLETASNIVVPDQGESWHMLRQEDFRQVDMEDSPELFSLMKAMMRTDPAVRLTIGEVWAYPIVVRARRAMERMEAEARREGRDVFCASPLAAVRDGFLEEILERRVLIGDDDDDEVAMDMSP</sequence>
<feature type="domain" description="Protein kinase" evidence="8">
    <location>
        <begin position="758"/>
        <end position="1020"/>
    </location>
</feature>
<evidence type="ECO:0000259" key="8">
    <source>
        <dbReference type="PROSITE" id="PS50011"/>
    </source>
</evidence>
<evidence type="ECO:0000256" key="2">
    <source>
        <dbReference type="ARBA" id="ARBA00022741"/>
    </source>
</evidence>
<organism evidence="9 10">
    <name type="scientific">Heliocybe sulcata</name>
    <dbReference type="NCBI Taxonomy" id="5364"/>
    <lineage>
        <taxon>Eukaryota</taxon>
        <taxon>Fungi</taxon>
        <taxon>Dikarya</taxon>
        <taxon>Basidiomycota</taxon>
        <taxon>Agaricomycotina</taxon>
        <taxon>Agaricomycetes</taxon>
        <taxon>Gloeophyllales</taxon>
        <taxon>Gloeophyllaceae</taxon>
        <taxon>Heliocybe</taxon>
    </lineage>
</organism>
<dbReference type="InterPro" id="IPR008271">
    <property type="entry name" value="Ser/Thr_kinase_AS"/>
</dbReference>
<feature type="region of interest" description="Disordered" evidence="7">
    <location>
        <begin position="229"/>
        <end position="314"/>
    </location>
</feature>
<dbReference type="InterPro" id="IPR011009">
    <property type="entry name" value="Kinase-like_dom_sf"/>
</dbReference>
<keyword evidence="3" id="KW-0418">Kinase</keyword>
<protein>
    <recommendedName>
        <fullName evidence="8">Protein kinase domain-containing protein</fullName>
    </recommendedName>
</protein>
<feature type="region of interest" description="Disordered" evidence="7">
    <location>
        <begin position="684"/>
        <end position="752"/>
    </location>
</feature>
<dbReference type="Gene3D" id="1.10.510.10">
    <property type="entry name" value="Transferase(Phosphotransferase) domain 1"/>
    <property type="match status" value="1"/>
</dbReference>
<dbReference type="AlphaFoldDB" id="A0A5C3NDL0"/>
<dbReference type="PROSITE" id="PS50011">
    <property type="entry name" value="PROTEIN_KINASE_DOM"/>
    <property type="match status" value="1"/>
</dbReference>
<feature type="region of interest" description="Disordered" evidence="7">
    <location>
        <begin position="1"/>
        <end position="88"/>
    </location>
</feature>
<feature type="binding site" evidence="6">
    <location>
        <position position="789"/>
    </location>
    <ligand>
        <name>ATP</name>
        <dbReference type="ChEBI" id="CHEBI:30616"/>
    </ligand>
</feature>
<dbReference type="SUPFAM" id="SSF56112">
    <property type="entry name" value="Protein kinase-like (PK-like)"/>
    <property type="match status" value="1"/>
</dbReference>
<keyword evidence="4 6" id="KW-0067">ATP-binding</keyword>
<feature type="compositionally biased region" description="Polar residues" evidence="7">
    <location>
        <begin position="703"/>
        <end position="716"/>
    </location>
</feature>
<proteinExistence type="inferred from homology"/>
<dbReference type="InterPro" id="IPR017441">
    <property type="entry name" value="Protein_kinase_ATP_BS"/>
</dbReference>
<evidence type="ECO:0000313" key="10">
    <source>
        <dbReference type="Proteomes" id="UP000305948"/>
    </source>
</evidence>